<evidence type="ECO:0000313" key="2">
    <source>
        <dbReference type="EMBL" id="CCO18150.1"/>
    </source>
</evidence>
<evidence type="ECO:0000313" key="3">
    <source>
        <dbReference type="Proteomes" id="UP000198341"/>
    </source>
</evidence>
<protein>
    <submittedName>
        <fullName evidence="2">Uncharacterized protein</fullName>
    </submittedName>
</protein>
<reference evidence="2 3" key="1">
    <citation type="submission" date="2011-10" db="EMBL/GenBank/DDBJ databases">
        <authorList>
            <person name="Genoscope - CEA"/>
        </authorList>
    </citation>
    <scope>NUCLEOTIDE SEQUENCE [LARGE SCALE GENOMIC DNA]</scope>
    <source>
        <strain evidence="2 3">RCC 1105</strain>
    </source>
</reference>
<dbReference type="RefSeq" id="XP_007510617.1">
    <property type="nucleotide sequence ID" value="XM_007510555.1"/>
</dbReference>
<feature type="compositionally biased region" description="Polar residues" evidence="1">
    <location>
        <begin position="32"/>
        <end position="58"/>
    </location>
</feature>
<name>K8F040_9CHLO</name>
<accession>K8F040</accession>
<feature type="region of interest" description="Disordered" evidence="1">
    <location>
        <begin position="1"/>
        <end position="59"/>
    </location>
</feature>
<keyword evidence="3" id="KW-1185">Reference proteome</keyword>
<dbReference type="OrthoDB" id="495933at2759"/>
<evidence type="ECO:0000256" key="1">
    <source>
        <dbReference type="SAM" id="MobiDB-lite"/>
    </source>
</evidence>
<dbReference type="EMBL" id="FO082269">
    <property type="protein sequence ID" value="CCO18150.1"/>
    <property type="molecule type" value="Genomic_DNA"/>
</dbReference>
<proteinExistence type="predicted"/>
<dbReference type="KEGG" id="bpg:Bathy10g03370"/>
<sequence>MASLVTVARAGTTASTHRSSGLATRGKFSFMRKSQSQQNFATTIPKNKNNSKSGQRHSSVVLHSRMKVSANAAGGETAFQYKKPRIDEGYNCVVTEKGAIISEDIPSGTYEVSAWWGGTKKSRDDKEEEFLAPRCDTERQKGCEVKCEVVEEGCLVCEGLAEGTYRVTNVKDLNEECEVSYDGTSISCDEADAETFNVGDLEMQEKADDHSIRLGG</sequence>
<dbReference type="GeneID" id="19013412"/>
<feature type="compositionally biased region" description="Polar residues" evidence="1">
    <location>
        <begin position="12"/>
        <end position="22"/>
    </location>
</feature>
<organism evidence="2 3">
    <name type="scientific">Bathycoccus prasinos</name>
    <dbReference type="NCBI Taxonomy" id="41875"/>
    <lineage>
        <taxon>Eukaryota</taxon>
        <taxon>Viridiplantae</taxon>
        <taxon>Chlorophyta</taxon>
        <taxon>Mamiellophyceae</taxon>
        <taxon>Mamiellales</taxon>
        <taxon>Bathycoccaceae</taxon>
        <taxon>Bathycoccus</taxon>
    </lineage>
</organism>
<gene>
    <name evidence="2" type="ordered locus">Bathy10g03370</name>
</gene>
<dbReference type="Proteomes" id="UP000198341">
    <property type="component" value="Chromosome 10"/>
</dbReference>
<dbReference type="AlphaFoldDB" id="K8F040"/>